<protein>
    <submittedName>
        <fullName evidence="1">Uncharacterized protein</fullName>
    </submittedName>
</protein>
<dbReference type="EMBL" id="GBXM01070884">
    <property type="protein sequence ID" value="JAH37693.1"/>
    <property type="molecule type" value="Transcribed_RNA"/>
</dbReference>
<dbReference type="EMBL" id="GBXM01071189">
    <property type="protein sequence ID" value="JAH37388.1"/>
    <property type="molecule type" value="Transcribed_RNA"/>
</dbReference>
<reference evidence="1" key="1">
    <citation type="submission" date="2014-11" db="EMBL/GenBank/DDBJ databases">
        <authorList>
            <person name="Amaro Gonzalez C."/>
        </authorList>
    </citation>
    <scope>NUCLEOTIDE SEQUENCE</scope>
</reference>
<sequence>MYGLLFIDKLQVVHKFSPSVCSVPGEYCFTHSLRHAFRSI</sequence>
<proteinExistence type="predicted"/>
<evidence type="ECO:0000313" key="1">
    <source>
        <dbReference type="EMBL" id="JAH37693.1"/>
    </source>
</evidence>
<name>A0A0E9SAZ1_ANGAN</name>
<organism evidence="1">
    <name type="scientific">Anguilla anguilla</name>
    <name type="common">European freshwater eel</name>
    <name type="synonym">Muraena anguilla</name>
    <dbReference type="NCBI Taxonomy" id="7936"/>
    <lineage>
        <taxon>Eukaryota</taxon>
        <taxon>Metazoa</taxon>
        <taxon>Chordata</taxon>
        <taxon>Craniata</taxon>
        <taxon>Vertebrata</taxon>
        <taxon>Euteleostomi</taxon>
        <taxon>Actinopterygii</taxon>
        <taxon>Neopterygii</taxon>
        <taxon>Teleostei</taxon>
        <taxon>Anguilliformes</taxon>
        <taxon>Anguillidae</taxon>
        <taxon>Anguilla</taxon>
    </lineage>
</organism>
<dbReference type="AlphaFoldDB" id="A0A0E9SAZ1"/>
<accession>A0A0E9SAZ1</accession>
<reference evidence="1" key="2">
    <citation type="journal article" date="2015" name="Fish Shellfish Immunol.">
        <title>Early steps in the European eel (Anguilla anguilla)-Vibrio vulnificus interaction in the gills: Role of the RtxA13 toxin.</title>
        <authorList>
            <person name="Callol A."/>
            <person name="Pajuelo D."/>
            <person name="Ebbesson L."/>
            <person name="Teles M."/>
            <person name="MacKenzie S."/>
            <person name="Amaro C."/>
        </authorList>
    </citation>
    <scope>NUCLEOTIDE SEQUENCE</scope>
</reference>